<evidence type="ECO:0000313" key="3">
    <source>
        <dbReference type="Proteomes" id="UP001152320"/>
    </source>
</evidence>
<accession>A0A9Q1HKK0</accession>
<dbReference type="AlphaFoldDB" id="A0A9Q1HKK0"/>
<dbReference type="EMBL" id="JAIZAY010000001">
    <property type="protein sequence ID" value="KAJ8048478.1"/>
    <property type="molecule type" value="Genomic_DNA"/>
</dbReference>
<comment type="caution">
    <text evidence="2">The sequence shown here is derived from an EMBL/GenBank/DDBJ whole genome shotgun (WGS) entry which is preliminary data.</text>
</comment>
<feature type="region of interest" description="Disordered" evidence="1">
    <location>
        <begin position="43"/>
        <end position="71"/>
    </location>
</feature>
<gene>
    <name evidence="2" type="ORF">HOLleu_00810</name>
</gene>
<reference evidence="2" key="1">
    <citation type="submission" date="2021-10" db="EMBL/GenBank/DDBJ databases">
        <title>Tropical sea cucumber genome reveals ecological adaptation and Cuvierian tubules defense mechanism.</title>
        <authorList>
            <person name="Chen T."/>
        </authorList>
    </citation>
    <scope>NUCLEOTIDE SEQUENCE</scope>
    <source>
        <strain evidence="2">Nanhai2018</strain>
        <tissue evidence="2">Muscle</tissue>
    </source>
</reference>
<dbReference type="PANTHER" id="PTHR46704:SF9">
    <property type="entry name" value="BHLH DOMAIN-CONTAINING PROTEIN"/>
    <property type="match status" value="1"/>
</dbReference>
<organism evidence="2 3">
    <name type="scientific">Holothuria leucospilota</name>
    <name type="common">Black long sea cucumber</name>
    <name type="synonym">Mertensiothuria leucospilota</name>
    <dbReference type="NCBI Taxonomy" id="206669"/>
    <lineage>
        <taxon>Eukaryota</taxon>
        <taxon>Metazoa</taxon>
        <taxon>Echinodermata</taxon>
        <taxon>Eleutherozoa</taxon>
        <taxon>Echinozoa</taxon>
        <taxon>Holothuroidea</taxon>
        <taxon>Aspidochirotacea</taxon>
        <taxon>Aspidochirotida</taxon>
        <taxon>Holothuriidae</taxon>
        <taxon>Holothuria</taxon>
    </lineage>
</organism>
<evidence type="ECO:0000313" key="2">
    <source>
        <dbReference type="EMBL" id="KAJ8048478.1"/>
    </source>
</evidence>
<keyword evidence="3" id="KW-1185">Reference proteome</keyword>
<name>A0A9Q1HKK0_HOLLE</name>
<dbReference type="Proteomes" id="UP001152320">
    <property type="component" value="Chromosome 1"/>
</dbReference>
<proteinExistence type="predicted"/>
<evidence type="ECO:0000256" key="1">
    <source>
        <dbReference type="SAM" id="MobiDB-lite"/>
    </source>
</evidence>
<dbReference type="OrthoDB" id="6778718at2759"/>
<sequence>MKTKYPQLVFFQPSKRNQSFIVYCDTLNAEDIIEERVDLAEEVKSDSDTSSDDSLGEPVHVSNDPSSSSTRDMYMSASIIRRIILEHKTQLTDWPPTAASLSMEIAENVVPFQLYNFLAWVTGASTEPNISERVSVEDTTHHKLISVSQDIMQLCLKGKRSMPKCVALGMAVRHLFGSAQLIGMLNGLGHCSSHSAVLEHDTALAQQQLNRGGDLPATIVPGRFLTLVWDNIDFGEESLIGKGTTHIIHPYYGAKKHGPQPFGEKTDISESLKMQAVARRLDFSFSLLKGEYEAMIPGWTGFNTQLIDIVPEESTVTYLPVIDASATEYDTLNTVLLQSLSIADQSSVNTVVVVMDEATYAKAQQIRWLNDTFKSRIVMRLGEFHTSMAYMACIGSRFGDAGLRDVLIESGVVAQGSIKGVLSGHHYNRSVRTHKLLFDALSRLRWGAFNESLTEEKKLHITRILSQLHQQYPTPGFVDFIQSDELNSLHQEFSQFITTECSRNPTFSFWSSYIEMVQVLLVFLRATREGNWPLHLSAVRSMLPWFFAYNGVHYSRYLPVYWLEMSELSTLTQMSIRSSWLVSL</sequence>
<protein>
    <submittedName>
        <fullName evidence="2">Uncharacterized protein</fullName>
    </submittedName>
</protein>
<dbReference type="PANTHER" id="PTHR46704">
    <property type="entry name" value="CXC DOMAIN-CONTAINING PROTEIN-RELATED"/>
    <property type="match status" value="1"/>
</dbReference>